<dbReference type="PANTHER" id="PTHR22749:SF6">
    <property type="entry name" value="RIBOFLAVIN KINASE"/>
    <property type="match status" value="1"/>
</dbReference>
<dbReference type="EC" id="2.7.7.2" evidence="14"/>
<comment type="catalytic activity">
    <reaction evidence="12 14">
        <text>riboflavin + ATP = FMN + ADP + H(+)</text>
        <dbReference type="Rhea" id="RHEA:14357"/>
        <dbReference type="ChEBI" id="CHEBI:15378"/>
        <dbReference type="ChEBI" id="CHEBI:30616"/>
        <dbReference type="ChEBI" id="CHEBI:57986"/>
        <dbReference type="ChEBI" id="CHEBI:58210"/>
        <dbReference type="ChEBI" id="CHEBI:456216"/>
        <dbReference type="EC" id="2.7.1.26"/>
    </reaction>
</comment>
<dbReference type="EC" id="2.7.1.26" evidence="14"/>
<evidence type="ECO:0000256" key="12">
    <source>
        <dbReference type="ARBA" id="ARBA00047880"/>
    </source>
</evidence>
<reference evidence="16" key="1">
    <citation type="submission" date="2023-02" db="EMBL/GenBank/DDBJ databases">
        <title>Gut commensal Christensenella minuta modulates host metabolism via a new class of secondary bile acids.</title>
        <authorList>
            <person name="Liu C."/>
        </authorList>
    </citation>
    <scope>NUCLEOTIDE SEQUENCE</scope>
    <source>
        <strain evidence="16">CA70</strain>
    </source>
</reference>
<keyword evidence="6 14" id="KW-0548">Nucleotidyltransferase</keyword>
<comment type="catalytic activity">
    <reaction evidence="13 14">
        <text>FMN + ATP + H(+) = FAD + diphosphate</text>
        <dbReference type="Rhea" id="RHEA:17237"/>
        <dbReference type="ChEBI" id="CHEBI:15378"/>
        <dbReference type="ChEBI" id="CHEBI:30616"/>
        <dbReference type="ChEBI" id="CHEBI:33019"/>
        <dbReference type="ChEBI" id="CHEBI:57692"/>
        <dbReference type="ChEBI" id="CHEBI:58210"/>
        <dbReference type="EC" id="2.7.7.2"/>
    </reaction>
</comment>
<name>A0AAU8A9W8_9FIRM</name>
<evidence type="ECO:0000256" key="6">
    <source>
        <dbReference type="ARBA" id="ARBA00022695"/>
    </source>
</evidence>
<keyword evidence="4 14" id="KW-0288">FMN</keyword>
<evidence type="ECO:0000259" key="15">
    <source>
        <dbReference type="SMART" id="SM00904"/>
    </source>
</evidence>
<dbReference type="SUPFAM" id="SSF52374">
    <property type="entry name" value="Nucleotidylyl transferase"/>
    <property type="match status" value="1"/>
</dbReference>
<keyword evidence="5 14" id="KW-0808">Transferase</keyword>
<dbReference type="GO" id="GO:0003919">
    <property type="term" value="F:FMN adenylyltransferase activity"/>
    <property type="evidence" value="ECO:0007669"/>
    <property type="project" value="UniProtKB-UniRule"/>
</dbReference>
<keyword evidence="11" id="KW-0511">Multifunctional enzyme</keyword>
<dbReference type="InterPro" id="IPR002606">
    <property type="entry name" value="Riboflavin_kinase_bac"/>
</dbReference>
<organism evidence="16">
    <name type="scientific">Christensenella massiliensis</name>
    <dbReference type="NCBI Taxonomy" id="1805714"/>
    <lineage>
        <taxon>Bacteria</taxon>
        <taxon>Bacillati</taxon>
        <taxon>Bacillota</taxon>
        <taxon>Clostridia</taxon>
        <taxon>Christensenellales</taxon>
        <taxon>Christensenellaceae</taxon>
        <taxon>Christensenella</taxon>
    </lineage>
</organism>
<dbReference type="PIRSF" id="PIRSF004491">
    <property type="entry name" value="FAD_Synth"/>
    <property type="match status" value="1"/>
</dbReference>
<dbReference type="EMBL" id="CP117826">
    <property type="protein sequence ID" value="XCC62629.1"/>
    <property type="molecule type" value="Genomic_DNA"/>
</dbReference>
<keyword evidence="9 14" id="KW-0274">FAD</keyword>
<dbReference type="InterPro" id="IPR014729">
    <property type="entry name" value="Rossmann-like_a/b/a_fold"/>
</dbReference>
<comment type="similarity">
    <text evidence="14">Belongs to the ribF family.</text>
</comment>
<evidence type="ECO:0000256" key="5">
    <source>
        <dbReference type="ARBA" id="ARBA00022679"/>
    </source>
</evidence>
<proteinExistence type="inferred from homology"/>
<evidence type="ECO:0000256" key="2">
    <source>
        <dbReference type="ARBA" id="ARBA00005201"/>
    </source>
</evidence>
<evidence type="ECO:0000256" key="7">
    <source>
        <dbReference type="ARBA" id="ARBA00022741"/>
    </source>
</evidence>
<dbReference type="InterPro" id="IPR023465">
    <property type="entry name" value="Riboflavin_kinase_dom_sf"/>
</dbReference>
<dbReference type="SUPFAM" id="SSF82114">
    <property type="entry name" value="Riboflavin kinase-like"/>
    <property type="match status" value="1"/>
</dbReference>
<comment type="pathway">
    <text evidence="1 14">Cofactor biosynthesis; FAD biosynthesis; FAD from FMN: step 1/1.</text>
</comment>
<keyword evidence="8 14" id="KW-0418">Kinase</keyword>
<protein>
    <recommendedName>
        <fullName evidence="14">Riboflavin biosynthesis protein</fullName>
    </recommendedName>
    <domain>
        <recommendedName>
            <fullName evidence="14">Riboflavin kinase</fullName>
            <ecNumber evidence="14">2.7.1.26</ecNumber>
        </recommendedName>
        <alternativeName>
            <fullName evidence="14">Flavokinase</fullName>
        </alternativeName>
    </domain>
    <domain>
        <recommendedName>
            <fullName evidence="14">FMN adenylyltransferase</fullName>
            <ecNumber evidence="14">2.7.7.2</ecNumber>
        </recommendedName>
        <alternativeName>
            <fullName evidence="14">FAD pyrophosphorylase</fullName>
        </alternativeName>
        <alternativeName>
            <fullName evidence="14">FAD synthase</fullName>
        </alternativeName>
    </domain>
</protein>
<dbReference type="InterPro" id="IPR015864">
    <property type="entry name" value="FAD_synthase"/>
</dbReference>
<feature type="domain" description="Riboflavin kinase" evidence="15">
    <location>
        <begin position="174"/>
        <end position="297"/>
    </location>
</feature>
<keyword evidence="3 14" id="KW-0285">Flavoprotein</keyword>
<dbReference type="GO" id="GO:0005524">
    <property type="term" value="F:ATP binding"/>
    <property type="evidence" value="ECO:0007669"/>
    <property type="project" value="UniProtKB-UniRule"/>
</dbReference>
<dbReference type="InterPro" id="IPR015865">
    <property type="entry name" value="Riboflavin_kinase_bac/euk"/>
</dbReference>
<dbReference type="GO" id="GO:0006747">
    <property type="term" value="P:FAD biosynthetic process"/>
    <property type="evidence" value="ECO:0007669"/>
    <property type="project" value="UniProtKB-UniRule"/>
</dbReference>
<dbReference type="AlphaFoldDB" id="A0AAU8A9W8"/>
<evidence type="ECO:0000256" key="4">
    <source>
        <dbReference type="ARBA" id="ARBA00022643"/>
    </source>
</evidence>
<evidence type="ECO:0000256" key="10">
    <source>
        <dbReference type="ARBA" id="ARBA00022840"/>
    </source>
</evidence>
<dbReference type="SMART" id="SM00904">
    <property type="entry name" value="Flavokinase"/>
    <property type="match status" value="1"/>
</dbReference>
<dbReference type="CDD" id="cd02064">
    <property type="entry name" value="FAD_synthetase_N"/>
    <property type="match status" value="1"/>
</dbReference>
<sequence length="308" mass="35011">MKLKLLTPNDLPLTDRTAVAIGLFDGIHEGHIALIDDIKGRKDMRSLVYTFDTKPNHTFYKNIYTDEEKQAIFSSLGIDMLYRQPFTPEFSNTSKEAFLEWVVRKLNAKHITVGFDFRFGKNAEGTAEYLRTQAERFGYTVHVVPEVKCCEGKVSSTLIRKHIERGEMERVTDLLGRFYFIDGKIEKGKHLGSSIGFPTANISTEKLLPKYGVYATIVQIDGKCYPAVTNVGIKPTVSNSGIPNIETFIFHFSGDVYNEEIRVSFVSFIRGETTFPDVDALRRQIASDARAAQKMLEDLEVYKRNIVW</sequence>
<evidence type="ECO:0000256" key="3">
    <source>
        <dbReference type="ARBA" id="ARBA00022630"/>
    </source>
</evidence>
<dbReference type="InterPro" id="IPR023468">
    <property type="entry name" value="Riboflavin_kinase"/>
</dbReference>
<dbReference type="Gene3D" id="2.40.30.30">
    <property type="entry name" value="Riboflavin kinase-like"/>
    <property type="match status" value="1"/>
</dbReference>
<evidence type="ECO:0000256" key="13">
    <source>
        <dbReference type="ARBA" id="ARBA00049494"/>
    </source>
</evidence>
<evidence type="ECO:0000313" key="16">
    <source>
        <dbReference type="EMBL" id="XCC62629.1"/>
    </source>
</evidence>
<evidence type="ECO:0000256" key="1">
    <source>
        <dbReference type="ARBA" id="ARBA00004726"/>
    </source>
</evidence>
<evidence type="ECO:0000256" key="14">
    <source>
        <dbReference type="PIRNR" id="PIRNR004491"/>
    </source>
</evidence>
<keyword evidence="7 14" id="KW-0547">Nucleotide-binding</keyword>
<dbReference type="Pfam" id="PF01687">
    <property type="entry name" value="Flavokinase"/>
    <property type="match status" value="1"/>
</dbReference>
<dbReference type="NCBIfam" id="TIGR00083">
    <property type="entry name" value="ribF"/>
    <property type="match status" value="1"/>
</dbReference>
<evidence type="ECO:0000256" key="8">
    <source>
        <dbReference type="ARBA" id="ARBA00022777"/>
    </source>
</evidence>
<gene>
    <name evidence="16" type="ORF">PUP29_01495</name>
</gene>
<comment type="pathway">
    <text evidence="2 14">Cofactor biosynthesis; FMN biosynthesis; FMN from riboflavin (ATP route): step 1/1.</text>
</comment>
<evidence type="ECO:0000256" key="11">
    <source>
        <dbReference type="ARBA" id="ARBA00023268"/>
    </source>
</evidence>
<keyword evidence="10 14" id="KW-0067">ATP-binding</keyword>
<dbReference type="Gene3D" id="3.40.50.620">
    <property type="entry name" value="HUPs"/>
    <property type="match status" value="1"/>
</dbReference>
<accession>A0AAU8A9W8</accession>
<dbReference type="GO" id="GO:0008531">
    <property type="term" value="F:riboflavin kinase activity"/>
    <property type="evidence" value="ECO:0007669"/>
    <property type="project" value="UniProtKB-UniRule"/>
</dbReference>
<dbReference type="GO" id="GO:0009231">
    <property type="term" value="P:riboflavin biosynthetic process"/>
    <property type="evidence" value="ECO:0007669"/>
    <property type="project" value="InterPro"/>
</dbReference>
<dbReference type="Pfam" id="PF06574">
    <property type="entry name" value="FAD_syn"/>
    <property type="match status" value="1"/>
</dbReference>
<dbReference type="RefSeq" id="WP_353423640.1">
    <property type="nucleotide sequence ID" value="NZ_CP117826.1"/>
</dbReference>
<dbReference type="GO" id="GO:0009398">
    <property type="term" value="P:FMN biosynthetic process"/>
    <property type="evidence" value="ECO:0007669"/>
    <property type="project" value="UniProtKB-UniRule"/>
</dbReference>
<dbReference type="PANTHER" id="PTHR22749">
    <property type="entry name" value="RIBOFLAVIN KINASE/FMN ADENYLYLTRANSFERASE"/>
    <property type="match status" value="1"/>
</dbReference>
<evidence type="ECO:0000256" key="9">
    <source>
        <dbReference type="ARBA" id="ARBA00022827"/>
    </source>
</evidence>
<dbReference type="NCBIfam" id="NF004162">
    <property type="entry name" value="PRK05627.1-5"/>
    <property type="match status" value="1"/>
</dbReference>